<evidence type="ECO:0000313" key="1">
    <source>
        <dbReference type="EMBL" id="MFB6490050.1"/>
    </source>
</evidence>
<gene>
    <name evidence="1" type="ORF">TU35_002190</name>
</gene>
<sequence>MMEALGLLGLLLVAGGWAITIIRRSPPPPLDLTAIYFAGSIALTIYAAWEKDSVFTILNAASAVLSFANLVRAGINNRDK</sequence>
<accession>A0ACC6UZ80</accession>
<protein>
    <submittedName>
        <fullName evidence="1">Uncharacterized protein</fullName>
    </submittedName>
</protein>
<evidence type="ECO:0000313" key="2">
    <source>
        <dbReference type="Proteomes" id="UP000033636"/>
    </source>
</evidence>
<reference evidence="1" key="1">
    <citation type="submission" date="2024-07" db="EMBL/GenBank/DDBJ databases">
        <title>Metagenome and Metagenome-Assembled Genomes of Archaea from a hot spring from the geothermal field of Los Azufres, Mexico.</title>
        <authorList>
            <person name="Marin-Paredes R."/>
            <person name="Martinez-Romero E."/>
            <person name="Servin-Garciduenas L.E."/>
        </authorList>
    </citation>
    <scope>NUCLEOTIDE SEQUENCE</scope>
</reference>
<organism evidence="1 2">
    <name type="scientific">Thermoproteus sp. AZ2</name>
    <dbReference type="NCBI Taxonomy" id="1609232"/>
    <lineage>
        <taxon>Archaea</taxon>
        <taxon>Thermoproteota</taxon>
        <taxon>Thermoprotei</taxon>
        <taxon>Thermoproteales</taxon>
        <taxon>Thermoproteaceae</taxon>
        <taxon>Thermoproteus</taxon>
    </lineage>
</organism>
<name>A0ACC6UZ80_9CREN</name>
<comment type="caution">
    <text evidence="1">The sequence shown here is derived from an EMBL/GenBank/DDBJ whole genome shotgun (WGS) entry which is preliminary data.</text>
</comment>
<proteinExistence type="predicted"/>
<dbReference type="EMBL" id="JZWT02000004">
    <property type="protein sequence ID" value="MFB6490050.1"/>
    <property type="molecule type" value="Genomic_DNA"/>
</dbReference>
<dbReference type="Proteomes" id="UP000033636">
    <property type="component" value="Unassembled WGS sequence"/>
</dbReference>